<dbReference type="Gene3D" id="1.10.150.130">
    <property type="match status" value="1"/>
</dbReference>
<dbReference type="InterPro" id="IPR050090">
    <property type="entry name" value="Tyrosine_recombinase_XerCD"/>
</dbReference>
<dbReference type="Proteomes" id="UP000263013">
    <property type="component" value="Chromosome"/>
</dbReference>
<dbReference type="InterPro" id="IPR004107">
    <property type="entry name" value="Integrase_SAM-like_N"/>
</dbReference>
<evidence type="ECO:0000256" key="1">
    <source>
        <dbReference type="ARBA" id="ARBA00022908"/>
    </source>
</evidence>
<dbReference type="PANTHER" id="PTHR30349:SF81">
    <property type="entry name" value="TYROSINE RECOMBINASE XERC"/>
    <property type="match status" value="1"/>
</dbReference>
<dbReference type="InterPro" id="IPR044068">
    <property type="entry name" value="CB"/>
</dbReference>
<evidence type="ECO:0000313" key="8">
    <source>
        <dbReference type="Proteomes" id="UP000263013"/>
    </source>
</evidence>
<dbReference type="InterPro" id="IPR013762">
    <property type="entry name" value="Integrase-like_cat_sf"/>
</dbReference>
<dbReference type="SUPFAM" id="SSF56349">
    <property type="entry name" value="DNA breaking-rejoining enzymes"/>
    <property type="match status" value="1"/>
</dbReference>
<evidence type="ECO:0000259" key="5">
    <source>
        <dbReference type="PROSITE" id="PS51898"/>
    </source>
</evidence>
<feature type="domain" description="Core-binding (CB)" evidence="6">
    <location>
        <begin position="43"/>
        <end position="141"/>
    </location>
</feature>
<organism evidence="7 8">
    <name type="scientific">Meiothermus taiwanensis WR-220</name>
    <dbReference type="NCBI Taxonomy" id="1339250"/>
    <lineage>
        <taxon>Bacteria</taxon>
        <taxon>Thermotogati</taxon>
        <taxon>Deinococcota</taxon>
        <taxon>Deinococci</taxon>
        <taxon>Thermales</taxon>
        <taxon>Thermaceae</taxon>
        <taxon>Meiothermus</taxon>
    </lineage>
</organism>
<dbReference type="Gene3D" id="1.10.443.10">
    <property type="entry name" value="Intergrase catalytic core"/>
    <property type="match status" value="1"/>
</dbReference>
<reference evidence="7 8" key="1">
    <citation type="submission" date="2017-05" db="EMBL/GenBank/DDBJ databases">
        <title>Complete genome sequence of Meiothermus taiwanensis WR-220.</title>
        <authorList>
            <person name="Wu W.-L."/>
            <person name="Lo W.-S."/>
            <person name="Kuo C.-H."/>
            <person name="Wu S.-H."/>
        </authorList>
    </citation>
    <scope>NUCLEOTIDE SEQUENCE [LARGE SCALE GENOMIC DNA]</scope>
    <source>
        <strain evidence="7 8">WR-220</strain>
    </source>
</reference>
<dbReference type="InterPro" id="IPR010998">
    <property type="entry name" value="Integrase_recombinase_N"/>
</dbReference>
<dbReference type="Pfam" id="PF00589">
    <property type="entry name" value="Phage_integrase"/>
    <property type="match status" value="1"/>
</dbReference>
<proteinExistence type="predicted"/>
<dbReference type="Pfam" id="PF02899">
    <property type="entry name" value="Phage_int_SAM_1"/>
    <property type="match status" value="1"/>
</dbReference>
<evidence type="ECO:0000256" key="2">
    <source>
        <dbReference type="ARBA" id="ARBA00023125"/>
    </source>
</evidence>
<protein>
    <submittedName>
        <fullName evidence="7">Integrase family protein</fullName>
    </submittedName>
</protein>
<dbReference type="PROSITE" id="PS51898">
    <property type="entry name" value="TYR_RECOMBINASE"/>
    <property type="match status" value="1"/>
</dbReference>
<evidence type="ECO:0000256" key="3">
    <source>
        <dbReference type="ARBA" id="ARBA00023172"/>
    </source>
</evidence>
<evidence type="ECO:0000313" key="7">
    <source>
        <dbReference type="EMBL" id="AWR86646.1"/>
    </source>
</evidence>
<dbReference type="InterPro" id="IPR011010">
    <property type="entry name" value="DNA_brk_join_enz"/>
</dbReference>
<name>A0ABM6WIQ8_9DEIN</name>
<evidence type="ECO:0000256" key="4">
    <source>
        <dbReference type="PROSITE-ProRule" id="PRU01248"/>
    </source>
</evidence>
<accession>A0ABM6WIQ8</accession>
<keyword evidence="8" id="KW-1185">Reference proteome</keyword>
<keyword evidence="2 4" id="KW-0238">DNA-binding</keyword>
<keyword evidence="3" id="KW-0233">DNA recombination</keyword>
<dbReference type="InterPro" id="IPR002104">
    <property type="entry name" value="Integrase_catalytic"/>
</dbReference>
<keyword evidence="1" id="KW-0229">DNA integration</keyword>
<dbReference type="PROSITE" id="PS51900">
    <property type="entry name" value="CB"/>
    <property type="match status" value="1"/>
</dbReference>
<dbReference type="CDD" id="cd00397">
    <property type="entry name" value="DNA_BRE_C"/>
    <property type="match status" value="1"/>
</dbReference>
<dbReference type="PANTHER" id="PTHR30349">
    <property type="entry name" value="PHAGE INTEGRASE-RELATED"/>
    <property type="match status" value="1"/>
</dbReference>
<dbReference type="EMBL" id="CP021130">
    <property type="protein sequence ID" value="AWR86646.1"/>
    <property type="molecule type" value="Genomic_DNA"/>
</dbReference>
<evidence type="ECO:0000259" key="6">
    <source>
        <dbReference type="PROSITE" id="PS51900"/>
    </source>
</evidence>
<feature type="domain" description="Tyr recombinase" evidence="5">
    <location>
        <begin position="162"/>
        <end position="350"/>
    </location>
</feature>
<sequence>MSTYFPKCAFCILEGMLVPLTNWHDPAKRRLEAIRAAHERNPAVLLELLEAYLTLKSRKRATLSPRTLENYRLAVRDYLAWAWSETQSLEILKVSGDDLDRYIAHLQLYGGNLEQALHQRLKPGSIATYLAGVRAFYRALEWANAAKLPQVHSPRDPTPPEERRPALPEDLYKQLLNHLSGTEPEHRRDRIAVRLMAEAGLRISEVINLQVDDLSLAERLLVVRAGKGGKQRTVPLSKSLAQEIQDWLKLRLAHAAPGEPSLLINLGGRKAYGRAMTDKSLRRMLNQHYRNLGFPKRYYGAHMLRHTAGTRIYKKSRDLHATARILGHANINTSAIYAKMDLAGLFEVVDRLDD</sequence>
<gene>
    <name evidence="7" type="ORF">Mtai_v1c14040</name>
</gene>